<proteinExistence type="predicted"/>
<dbReference type="Gene3D" id="1.10.3520.10">
    <property type="entry name" value="Glycolipid transfer protein"/>
    <property type="match status" value="1"/>
</dbReference>
<dbReference type="PANTHER" id="PTHR10219">
    <property type="entry name" value="GLYCOLIPID TRANSFER PROTEIN-RELATED"/>
    <property type="match status" value="1"/>
</dbReference>
<evidence type="ECO:0000256" key="1">
    <source>
        <dbReference type="ARBA" id="ARBA00004170"/>
    </source>
</evidence>
<keyword evidence="5" id="KW-0333">Golgi apparatus</keyword>
<keyword evidence="6" id="KW-0472">Membrane</keyword>
<dbReference type="AlphaFoldDB" id="A0A2R5LLT6"/>
<dbReference type="InterPro" id="IPR036497">
    <property type="entry name" value="GLTP_sf"/>
</dbReference>
<dbReference type="KEGG" id="oti:135391636"/>
<feature type="compositionally biased region" description="Basic and acidic residues" evidence="7">
    <location>
        <begin position="184"/>
        <end position="193"/>
    </location>
</feature>
<dbReference type="GO" id="GO:0005829">
    <property type="term" value="C:cytosol"/>
    <property type="evidence" value="ECO:0007669"/>
    <property type="project" value="TreeGrafter"/>
</dbReference>
<evidence type="ECO:0000256" key="7">
    <source>
        <dbReference type="SAM" id="MobiDB-lite"/>
    </source>
</evidence>
<protein>
    <recommendedName>
        <fullName evidence="3">Pleckstrin homology domain-containing family A member 8</fullName>
    </recommendedName>
</protein>
<dbReference type="GO" id="GO:1902387">
    <property type="term" value="F:ceramide 1-phosphate binding"/>
    <property type="evidence" value="ECO:0007669"/>
    <property type="project" value="TreeGrafter"/>
</dbReference>
<evidence type="ECO:0000256" key="3">
    <source>
        <dbReference type="ARBA" id="ARBA00016588"/>
    </source>
</evidence>
<feature type="domain" description="PH" evidence="8">
    <location>
        <begin position="1"/>
        <end position="93"/>
    </location>
</feature>
<dbReference type="SMART" id="SM00233">
    <property type="entry name" value="PH"/>
    <property type="match status" value="1"/>
</dbReference>
<dbReference type="FunFam" id="2.30.29.30:FF:000085">
    <property type="entry name" value="Pleckstrin homology domain-containing family A member 8"/>
    <property type="match status" value="1"/>
</dbReference>
<accession>A0A2R5LLT6</accession>
<dbReference type="InterPro" id="IPR011993">
    <property type="entry name" value="PH-like_dom_sf"/>
</dbReference>
<evidence type="ECO:0000313" key="9">
    <source>
        <dbReference type="EMBL" id="MBY10405.1"/>
    </source>
</evidence>
<feature type="region of interest" description="Disordered" evidence="7">
    <location>
        <begin position="184"/>
        <end position="246"/>
    </location>
</feature>
<dbReference type="GO" id="GO:1902388">
    <property type="term" value="F:ceramide 1-phosphate transfer activity"/>
    <property type="evidence" value="ECO:0007669"/>
    <property type="project" value="TreeGrafter"/>
</dbReference>
<dbReference type="InterPro" id="IPR014830">
    <property type="entry name" value="Glycolipid_transfer_prot_dom"/>
</dbReference>
<dbReference type="PROSITE" id="PS50003">
    <property type="entry name" value="PH_DOMAIN"/>
    <property type="match status" value="1"/>
</dbReference>
<dbReference type="EMBL" id="GGLE01006279">
    <property type="protein sequence ID" value="MBY10405.1"/>
    <property type="molecule type" value="Transcribed_RNA"/>
</dbReference>
<dbReference type="GO" id="GO:0016020">
    <property type="term" value="C:membrane"/>
    <property type="evidence" value="ECO:0007669"/>
    <property type="project" value="UniProtKB-SubCell"/>
</dbReference>
<evidence type="ECO:0000259" key="8">
    <source>
        <dbReference type="PROSITE" id="PS50003"/>
    </source>
</evidence>
<evidence type="ECO:0000256" key="2">
    <source>
        <dbReference type="ARBA" id="ARBA00004198"/>
    </source>
</evidence>
<dbReference type="GeneID" id="135391636"/>
<dbReference type="Pfam" id="PF08718">
    <property type="entry name" value="GLTP"/>
    <property type="match status" value="1"/>
</dbReference>
<dbReference type="FunFam" id="1.10.3520.10:FF:000001">
    <property type="entry name" value="Pleckstrin domain-containing family A member 8"/>
    <property type="match status" value="1"/>
</dbReference>
<dbReference type="CDD" id="cd01247">
    <property type="entry name" value="PH_FAPP1_FAPP2"/>
    <property type="match status" value="1"/>
</dbReference>
<evidence type="ECO:0000256" key="4">
    <source>
        <dbReference type="ARBA" id="ARBA00022448"/>
    </source>
</evidence>
<evidence type="ECO:0000256" key="5">
    <source>
        <dbReference type="ARBA" id="ARBA00023034"/>
    </source>
</evidence>
<dbReference type="Gene3D" id="2.30.29.30">
    <property type="entry name" value="Pleckstrin-homology domain (PH domain)/Phosphotyrosine-binding domain (PTB)"/>
    <property type="match status" value="1"/>
</dbReference>
<reference evidence="9" key="1">
    <citation type="submission" date="2018-03" db="EMBL/GenBank/DDBJ databases">
        <title>The relapsing fever spirochete Borrelia turicatae persists in the highly oxidative environment of its soft-bodied tick vector.</title>
        <authorList>
            <person name="Bourret T.J."/>
            <person name="Boyle W.K."/>
            <person name="Valenzuela J.G."/>
            <person name="Oliveira F."/>
            <person name="Lopez J.E."/>
        </authorList>
    </citation>
    <scope>NUCLEOTIDE SEQUENCE</scope>
    <source>
        <strain evidence="9">Kansas strain/isolate</strain>
        <tissue evidence="9">Salivary glands</tissue>
    </source>
</reference>
<keyword evidence="4" id="KW-0813">Transport</keyword>
<dbReference type="RefSeq" id="XP_064478027.1">
    <property type="nucleotide sequence ID" value="XM_064621957.1"/>
</dbReference>
<sequence>MEGVLWKWTNYWNGWQQRWFVLDKGILTYYKSQEEVNQGCKGSVKVAACEIVVHQTDPKRLDLVIPSEQHFYLRAATAQERQQWLVALGSSKAAQQKASGSEALAGGVQYNVRLKKSELRLYCDLLMQQVHTIKTSAGSDIAKMDEAAELLRATCDTFINTLEDCMRIADANFTYELPHQEVRDSALPHEEVSHGATPVVPKPLHKRPVERPRRKSSSSAAPGPDAFPEVATPVDQPPLPSNGTRRRVNTFFSTMEQTFVSLSLKLKDDIPTQQFLDCCQAVLPVFDLLSATAFAPVKMDIQGNINKLRAKYETDRSQFSNLFGMVQQELDQDTTTARNSATDALLWLKRALEFIHAFLCEIHSGKHALAECASTAYGKTLKCHHGWVVRSVFSVALRALPDFETFVVGLAPTPQDAQHQDYKHQLFVDCGEYIDALKSVLDSINNFYVVHDLEPGPKT</sequence>
<evidence type="ECO:0000256" key="6">
    <source>
        <dbReference type="ARBA" id="ARBA00023136"/>
    </source>
</evidence>
<dbReference type="SUPFAM" id="SSF110004">
    <property type="entry name" value="Glycolipid transfer protein, GLTP"/>
    <property type="match status" value="1"/>
</dbReference>
<dbReference type="GO" id="GO:0005794">
    <property type="term" value="C:Golgi apparatus"/>
    <property type="evidence" value="ECO:0007669"/>
    <property type="project" value="UniProtKB-SubCell"/>
</dbReference>
<comment type="subcellular location">
    <subcellularLocation>
        <location evidence="2">Golgi apparatus</location>
        <location evidence="2">trans-Golgi network membrane</location>
    </subcellularLocation>
    <subcellularLocation>
        <location evidence="1">Membrane</location>
        <topology evidence="1">Peripheral membrane protein</topology>
    </subcellularLocation>
</comment>
<dbReference type="Pfam" id="PF00169">
    <property type="entry name" value="PH"/>
    <property type="match status" value="1"/>
</dbReference>
<feature type="compositionally biased region" description="Basic residues" evidence="7">
    <location>
        <begin position="203"/>
        <end position="216"/>
    </location>
</feature>
<dbReference type="InterPro" id="IPR001849">
    <property type="entry name" value="PH_domain"/>
</dbReference>
<name>A0A2R5LLT6_9ACAR</name>
<dbReference type="SUPFAM" id="SSF50729">
    <property type="entry name" value="PH domain-like"/>
    <property type="match status" value="1"/>
</dbReference>
<organism evidence="9">
    <name type="scientific">Ornithodoros turicata</name>
    <dbReference type="NCBI Taxonomy" id="34597"/>
    <lineage>
        <taxon>Eukaryota</taxon>
        <taxon>Metazoa</taxon>
        <taxon>Ecdysozoa</taxon>
        <taxon>Arthropoda</taxon>
        <taxon>Chelicerata</taxon>
        <taxon>Arachnida</taxon>
        <taxon>Acari</taxon>
        <taxon>Parasitiformes</taxon>
        <taxon>Ixodida</taxon>
        <taxon>Ixodoidea</taxon>
        <taxon>Argasidae</taxon>
        <taxon>Ornithodorinae</taxon>
        <taxon>Ornithodoros</taxon>
    </lineage>
</organism>
<dbReference type="PANTHER" id="PTHR10219:SF25">
    <property type="entry name" value="PLECKSTRIN HOMOLOGY DOMAIN-CONTAINING FAMILY A MEMBER 8"/>
    <property type="match status" value="1"/>
</dbReference>